<evidence type="ECO:0000313" key="3">
    <source>
        <dbReference type="Proteomes" id="UP000549882"/>
    </source>
</evidence>
<dbReference type="RefSeq" id="WP_183940292.1">
    <property type="nucleotide sequence ID" value="NZ_JACHBI010000017.1"/>
</dbReference>
<feature type="chain" id="PRO_5031088130" evidence="1">
    <location>
        <begin position="23"/>
        <end position="181"/>
    </location>
</feature>
<keyword evidence="1" id="KW-0732">Signal</keyword>
<reference evidence="2 3" key="1">
    <citation type="submission" date="2020-08" db="EMBL/GenBank/DDBJ databases">
        <title>Genomic Encyclopedia of Type Strains, Phase IV (KMG-V): Genome sequencing to study the core and pangenomes of soil and plant-associated prokaryotes.</title>
        <authorList>
            <person name="Whitman W."/>
        </authorList>
    </citation>
    <scope>NUCLEOTIDE SEQUENCE [LARGE SCALE GENOMIC DNA]</scope>
    <source>
        <strain evidence="2 3">SEMIA 4064</strain>
    </source>
</reference>
<dbReference type="AlphaFoldDB" id="A0A7W8XX10"/>
<evidence type="ECO:0000256" key="1">
    <source>
        <dbReference type="SAM" id="SignalP"/>
    </source>
</evidence>
<comment type="caution">
    <text evidence="2">The sequence shown here is derived from an EMBL/GenBank/DDBJ whole genome shotgun (WGS) entry which is preliminary data.</text>
</comment>
<dbReference type="Proteomes" id="UP000549882">
    <property type="component" value="Unassembled WGS sequence"/>
</dbReference>
<proteinExistence type="predicted"/>
<protein>
    <submittedName>
        <fullName evidence="2">Uncharacterized protein</fullName>
    </submittedName>
</protein>
<dbReference type="EMBL" id="JACHBI010000017">
    <property type="protein sequence ID" value="MBB5577111.1"/>
    <property type="molecule type" value="Genomic_DNA"/>
</dbReference>
<sequence length="181" mass="20438">MRLVLWFLSVLMFSLPLSTAEASEWGCEVLLCAASNNPSWHGVESCHPPMERLISALKRPGFSWPTCPEGGAGKPGYERYADCPAGWAATEADQDLNHGRSGELSRCTRTVNACKGRTFQRYRNEDRTATTKDGVTRVYSDSSSCEYREYTARPLRNQPYYFDIESSQGGTTERHYFDLRD</sequence>
<accession>A0A7W8XX10</accession>
<gene>
    <name evidence="2" type="ORF">GGD50_005762</name>
</gene>
<keyword evidence="3" id="KW-1185">Reference proteome</keyword>
<evidence type="ECO:0000313" key="2">
    <source>
        <dbReference type="EMBL" id="MBB5577111.1"/>
    </source>
</evidence>
<organism evidence="2 3">
    <name type="scientific">Rhizobium paranaense</name>
    <dbReference type="NCBI Taxonomy" id="1650438"/>
    <lineage>
        <taxon>Bacteria</taxon>
        <taxon>Pseudomonadati</taxon>
        <taxon>Pseudomonadota</taxon>
        <taxon>Alphaproteobacteria</taxon>
        <taxon>Hyphomicrobiales</taxon>
        <taxon>Rhizobiaceae</taxon>
        <taxon>Rhizobium/Agrobacterium group</taxon>
        <taxon>Rhizobium</taxon>
    </lineage>
</organism>
<name>A0A7W8XX10_9HYPH</name>
<feature type="signal peptide" evidence="1">
    <location>
        <begin position="1"/>
        <end position="22"/>
    </location>
</feature>